<organism evidence="2 3">
    <name type="scientific">Silicimonas algicola</name>
    <dbReference type="NCBI Taxonomy" id="1826607"/>
    <lineage>
        <taxon>Bacteria</taxon>
        <taxon>Pseudomonadati</taxon>
        <taxon>Pseudomonadota</taxon>
        <taxon>Alphaproteobacteria</taxon>
        <taxon>Rhodobacterales</taxon>
        <taxon>Paracoccaceae</taxon>
    </lineage>
</organism>
<dbReference type="Proteomes" id="UP000245390">
    <property type="component" value="Unassembled WGS sequence"/>
</dbReference>
<accession>A0A316GBQ4</accession>
<protein>
    <submittedName>
        <fullName evidence="2">Uncharacterized protein</fullName>
    </submittedName>
</protein>
<evidence type="ECO:0000256" key="1">
    <source>
        <dbReference type="SAM" id="SignalP"/>
    </source>
</evidence>
<sequence>MAFTFRTAAAILCLAASAATAQQESGRVGSGAPEDIFMEITHGEDGTPVLSPEEFTLANGGYYRFNVVCPEKLTSETGLHFEATKLLENAHIRVLSVGGVDIEFYTQGLSFRAIECDDAGSARFSFHPMRTGVYEIYVRDQAVPPKEAFGRVVVE</sequence>
<keyword evidence="1" id="KW-0732">Signal</keyword>
<reference evidence="2 3" key="1">
    <citation type="submission" date="2018-05" db="EMBL/GenBank/DDBJ databases">
        <title>Genomic Encyclopedia of Type Strains, Phase IV (KMG-IV): sequencing the most valuable type-strain genomes for metagenomic binning, comparative biology and taxonomic classification.</title>
        <authorList>
            <person name="Goeker M."/>
        </authorList>
    </citation>
    <scope>NUCLEOTIDE SEQUENCE [LARGE SCALE GENOMIC DNA]</scope>
    <source>
        <strain evidence="2 3">DSM 103371</strain>
    </source>
</reference>
<dbReference type="AlphaFoldDB" id="A0A316GBQ4"/>
<comment type="caution">
    <text evidence="2">The sequence shown here is derived from an EMBL/GenBank/DDBJ whole genome shotgun (WGS) entry which is preliminary data.</text>
</comment>
<feature type="signal peptide" evidence="1">
    <location>
        <begin position="1"/>
        <end position="21"/>
    </location>
</feature>
<keyword evidence="3" id="KW-1185">Reference proteome</keyword>
<evidence type="ECO:0000313" key="3">
    <source>
        <dbReference type="Proteomes" id="UP000245390"/>
    </source>
</evidence>
<name>A0A316GBQ4_9RHOB</name>
<proteinExistence type="predicted"/>
<dbReference type="EMBL" id="QGGV01000001">
    <property type="protein sequence ID" value="PWK58338.1"/>
    <property type="molecule type" value="Genomic_DNA"/>
</dbReference>
<gene>
    <name evidence="2" type="ORF">C8D95_101144</name>
</gene>
<evidence type="ECO:0000313" key="2">
    <source>
        <dbReference type="EMBL" id="PWK58338.1"/>
    </source>
</evidence>
<feature type="chain" id="PRO_5016295719" evidence="1">
    <location>
        <begin position="22"/>
        <end position="155"/>
    </location>
</feature>